<dbReference type="GO" id="GO:0004057">
    <property type="term" value="F:arginyl-tRNA--protein transferase activity"/>
    <property type="evidence" value="ECO:0007669"/>
    <property type="project" value="UniProtKB-EC"/>
</dbReference>
<evidence type="ECO:0000256" key="5">
    <source>
        <dbReference type="ARBA" id="ARBA00023315"/>
    </source>
</evidence>
<dbReference type="EC" id="2.3.2.8" evidence="2"/>
<evidence type="ECO:0000259" key="8">
    <source>
        <dbReference type="Pfam" id="PF04377"/>
    </source>
</evidence>
<protein>
    <recommendedName>
        <fullName evidence="2">arginyltransferase</fullName>
        <ecNumber evidence="2">2.3.2.8</ecNumber>
    </recommendedName>
</protein>
<comment type="similarity">
    <text evidence="1">Belongs to the R-transferase family.</text>
</comment>
<evidence type="ECO:0000256" key="2">
    <source>
        <dbReference type="ARBA" id="ARBA00012025"/>
    </source>
</evidence>
<organism evidence="9 10">
    <name type="scientific">Nitzschia inconspicua</name>
    <dbReference type="NCBI Taxonomy" id="303405"/>
    <lineage>
        <taxon>Eukaryota</taxon>
        <taxon>Sar</taxon>
        <taxon>Stramenopiles</taxon>
        <taxon>Ochrophyta</taxon>
        <taxon>Bacillariophyta</taxon>
        <taxon>Bacillariophyceae</taxon>
        <taxon>Bacillariophycidae</taxon>
        <taxon>Bacillariales</taxon>
        <taxon>Bacillariaceae</taxon>
        <taxon>Nitzschia</taxon>
    </lineage>
</organism>
<reference evidence="9" key="2">
    <citation type="submission" date="2021-04" db="EMBL/GenBank/DDBJ databases">
        <authorList>
            <person name="Podell S."/>
        </authorList>
    </citation>
    <scope>NUCLEOTIDE SEQUENCE</scope>
    <source>
        <strain evidence="9">Hildebrandi</strain>
    </source>
</reference>
<dbReference type="Pfam" id="PF04377">
    <property type="entry name" value="ATE_C"/>
    <property type="match status" value="1"/>
</dbReference>
<keyword evidence="5" id="KW-0012">Acyltransferase</keyword>
<evidence type="ECO:0000256" key="4">
    <source>
        <dbReference type="ARBA" id="ARBA00022786"/>
    </source>
</evidence>
<evidence type="ECO:0000256" key="1">
    <source>
        <dbReference type="ARBA" id="ARBA00009991"/>
    </source>
</evidence>
<evidence type="ECO:0000259" key="7">
    <source>
        <dbReference type="Pfam" id="PF04376"/>
    </source>
</evidence>
<keyword evidence="3 9" id="KW-0808">Transferase</keyword>
<evidence type="ECO:0000313" key="10">
    <source>
        <dbReference type="Proteomes" id="UP000693970"/>
    </source>
</evidence>
<proteinExistence type="inferred from homology"/>
<name>A0A9K3Q057_9STRA</name>
<reference evidence="9" key="1">
    <citation type="journal article" date="2021" name="Sci. Rep.">
        <title>Diploid genomic architecture of Nitzschia inconspicua, an elite biomass production diatom.</title>
        <authorList>
            <person name="Oliver A."/>
            <person name="Podell S."/>
            <person name="Pinowska A."/>
            <person name="Traller J.C."/>
            <person name="Smith S.R."/>
            <person name="McClure R."/>
            <person name="Beliaev A."/>
            <person name="Bohutskyi P."/>
            <person name="Hill E.A."/>
            <person name="Rabines A."/>
            <person name="Zheng H."/>
            <person name="Allen L.Z."/>
            <person name="Kuo A."/>
            <person name="Grigoriev I.V."/>
            <person name="Allen A.E."/>
            <person name="Hazlebeck D."/>
            <person name="Allen E.E."/>
        </authorList>
    </citation>
    <scope>NUCLEOTIDE SEQUENCE</scope>
    <source>
        <strain evidence="9">Hildebrandi</strain>
    </source>
</reference>
<feature type="region of interest" description="Disordered" evidence="6">
    <location>
        <begin position="471"/>
        <end position="492"/>
    </location>
</feature>
<feature type="compositionally biased region" description="Basic and acidic residues" evidence="6">
    <location>
        <begin position="366"/>
        <end position="377"/>
    </location>
</feature>
<dbReference type="OrthoDB" id="74183at2759"/>
<sequence length="681" mass="76833">MEHHHQQQNGHRQAASESALVATHIQAPPAHGNIIRPYDYTESDCGYCKGSRCHLVNKPPARASKSYSLLADSMTPSLYEGFMYRGWRRSGIHLYKPCNFESCCPTLTIRLPTKEYVPTKSQSKLQRRMNHLVSGSPIDATKSSLPKPTTDNDLQRTVQQSGILDVIEDITNVVLLKLLTKDVLVLLQQHDQAREWKSKYRLLNPSKKDCKLSQRHASCNICAQICGSVQTVLRQDLVERVVQGIHADKRFHSLSSGGSVSVVSLVAHPPSGQIRCTFRVEDQLMSDQSSSTFLNSRSDKIKEDALKQDKLAEWYRKTTGMQLKPDQRRITVHTMPAHQSALDPKVHRLYVCYQTSVHNDPNPFLGERKKDGSHESNDQNPSQKSPGLGEENHDDGRAPSEDSDEILTNPNDLDWGNAPGFFKGRIGDMLSSYLSPVQEQHRKVVLENYYSFYQFLVEAPFPLSNEQQRISPPQIINDVPRDKQKNNNSQATPKIDCGLYHQHYRLGEMLIAVGVVDVLPAGLSSVYLFYHPTFSHNLVALGKYAILKEIEYARDTLKLPYYYLGYYIESCQKMRYKAEYKPSQILCPKYYHWVDAPEAIAKLQQTPLHVCPLIDTSMDEEEENAQTTAALHQLQMDIGAGINVTIDMLQPSGVEVVKPILENFVAEAGPDLSVHCLVKLG</sequence>
<feature type="compositionally biased region" description="Basic and acidic residues" evidence="6">
    <location>
        <begin position="390"/>
        <end position="400"/>
    </location>
</feature>
<keyword evidence="4" id="KW-0833">Ubl conjugation pathway</keyword>
<dbReference type="GO" id="GO:0005737">
    <property type="term" value="C:cytoplasm"/>
    <property type="evidence" value="ECO:0007669"/>
    <property type="project" value="TreeGrafter"/>
</dbReference>
<dbReference type="PIRSF" id="PIRSF037207">
    <property type="entry name" value="ATE1_euk"/>
    <property type="match status" value="1"/>
</dbReference>
<dbReference type="InterPro" id="IPR017137">
    <property type="entry name" value="Arg-tRNA-P_Trfase_1_euk"/>
</dbReference>
<evidence type="ECO:0000313" key="9">
    <source>
        <dbReference type="EMBL" id="KAG7366086.1"/>
    </source>
</evidence>
<feature type="region of interest" description="Disordered" evidence="6">
    <location>
        <begin position="361"/>
        <end position="412"/>
    </location>
</feature>
<feature type="domain" description="N-end aminoacyl transferase N-terminal" evidence="7">
    <location>
        <begin position="43"/>
        <end position="123"/>
    </location>
</feature>
<dbReference type="Pfam" id="PF04376">
    <property type="entry name" value="ATE_N"/>
    <property type="match status" value="1"/>
</dbReference>
<dbReference type="InterPro" id="IPR030700">
    <property type="entry name" value="N-end_Aminoacyl_Trfase"/>
</dbReference>
<dbReference type="InterPro" id="IPR007471">
    <property type="entry name" value="N-end_Aminoacyl_Trfase_N"/>
</dbReference>
<accession>A0A9K3Q057</accession>
<dbReference type="AlphaFoldDB" id="A0A9K3Q057"/>
<feature type="domain" description="N-end rule aminoacyl transferase C-terminal" evidence="8">
    <location>
        <begin position="431"/>
        <end position="587"/>
    </location>
</feature>
<gene>
    <name evidence="9" type="ORF">IV203_028756</name>
</gene>
<keyword evidence="10" id="KW-1185">Reference proteome</keyword>
<dbReference type="Proteomes" id="UP000693970">
    <property type="component" value="Unassembled WGS sequence"/>
</dbReference>
<comment type="caution">
    <text evidence="9">The sequence shown here is derived from an EMBL/GenBank/DDBJ whole genome shotgun (WGS) entry which is preliminary data.</text>
</comment>
<evidence type="ECO:0000256" key="3">
    <source>
        <dbReference type="ARBA" id="ARBA00022679"/>
    </source>
</evidence>
<dbReference type="EMBL" id="JAGRRH010000007">
    <property type="protein sequence ID" value="KAG7366086.1"/>
    <property type="molecule type" value="Genomic_DNA"/>
</dbReference>
<dbReference type="PANTHER" id="PTHR21367">
    <property type="entry name" value="ARGININE-TRNA-PROTEIN TRANSFERASE 1"/>
    <property type="match status" value="1"/>
</dbReference>
<dbReference type="InterPro" id="IPR007472">
    <property type="entry name" value="N-end_Aminoacyl_Trfase_C"/>
</dbReference>
<evidence type="ECO:0000256" key="6">
    <source>
        <dbReference type="SAM" id="MobiDB-lite"/>
    </source>
</evidence>
<dbReference type="PANTHER" id="PTHR21367:SF1">
    <property type="entry name" value="ARGINYL-TRNA--PROTEIN TRANSFERASE 1"/>
    <property type="match status" value="1"/>
</dbReference>